<dbReference type="GO" id="GO:0003676">
    <property type="term" value="F:nucleic acid binding"/>
    <property type="evidence" value="ECO:0007669"/>
    <property type="project" value="InterPro"/>
</dbReference>
<dbReference type="SUPFAM" id="SSF50199">
    <property type="entry name" value="Staphylococcal nuclease"/>
    <property type="match status" value="1"/>
</dbReference>
<dbReference type="PROSITE" id="PS50830">
    <property type="entry name" value="TNASE_3"/>
    <property type="match status" value="1"/>
</dbReference>
<keyword evidence="1" id="KW-1133">Transmembrane helix</keyword>
<protein>
    <recommendedName>
        <fullName evidence="2">TNase-like domain-containing protein</fullName>
    </recommendedName>
</protein>
<dbReference type="InterPro" id="IPR035437">
    <property type="entry name" value="SNase_OB-fold_sf"/>
</dbReference>
<dbReference type="InterPro" id="IPR002071">
    <property type="entry name" value="Thermonucl_AS"/>
</dbReference>
<dbReference type="Pfam" id="PF00565">
    <property type="entry name" value="SNase"/>
    <property type="match status" value="1"/>
</dbReference>
<evidence type="ECO:0000313" key="3">
    <source>
        <dbReference type="EMBL" id="OGG24035.1"/>
    </source>
</evidence>
<evidence type="ECO:0000256" key="1">
    <source>
        <dbReference type="SAM" id="Phobius"/>
    </source>
</evidence>
<gene>
    <name evidence="3" type="ORF">A3A79_02460</name>
</gene>
<feature type="transmembrane region" description="Helical" evidence="1">
    <location>
        <begin position="14"/>
        <end position="35"/>
    </location>
</feature>
<dbReference type="InterPro" id="IPR016071">
    <property type="entry name" value="Staphylococal_nuclease_OB-fold"/>
</dbReference>
<organism evidence="3 4">
    <name type="scientific">Candidatus Gottesmanbacteria bacterium RIFCSPLOWO2_01_FULL_43_11b</name>
    <dbReference type="NCBI Taxonomy" id="1798392"/>
    <lineage>
        <taxon>Bacteria</taxon>
        <taxon>Candidatus Gottesmaniibacteriota</taxon>
    </lineage>
</organism>
<sequence>MAKNKNARWTRKRLLKLGIPAVLIPGILTALVLGWKPDVFQNTRDFYAVKSLFPKTGVAREIYDGDTFRLQSGVEVRMIGIDAPNRGEKRWVEARDTLTSIVNDKRVYLEYDRYQDDKYGRVLAWVWIACENEPTFLPANYMHLTYNSSREGLMENPEGCNDGALVNELLVQKGLASTEQYKDRGELKYERRLNGPF</sequence>
<accession>A0A1F6AH74</accession>
<evidence type="ECO:0000259" key="2">
    <source>
        <dbReference type="PROSITE" id="PS50830"/>
    </source>
</evidence>
<reference evidence="3 4" key="1">
    <citation type="journal article" date="2016" name="Nat. Commun.">
        <title>Thousands of microbial genomes shed light on interconnected biogeochemical processes in an aquifer system.</title>
        <authorList>
            <person name="Anantharaman K."/>
            <person name="Brown C.T."/>
            <person name="Hug L.A."/>
            <person name="Sharon I."/>
            <person name="Castelle C.J."/>
            <person name="Probst A.J."/>
            <person name="Thomas B.C."/>
            <person name="Singh A."/>
            <person name="Wilkins M.J."/>
            <person name="Karaoz U."/>
            <person name="Brodie E.L."/>
            <person name="Williams K.H."/>
            <person name="Hubbard S.S."/>
            <person name="Banfield J.F."/>
        </authorList>
    </citation>
    <scope>NUCLEOTIDE SEQUENCE [LARGE SCALE GENOMIC DNA]</scope>
</reference>
<name>A0A1F6AH74_9BACT</name>
<evidence type="ECO:0000313" key="4">
    <source>
        <dbReference type="Proteomes" id="UP000178759"/>
    </source>
</evidence>
<dbReference type="AlphaFoldDB" id="A0A1F6AH74"/>
<dbReference type="EMBL" id="MFJV01000001">
    <property type="protein sequence ID" value="OGG24035.1"/>
    <property type="molecule type" value="Genomic_DNA"/>
</dbReference>
<dbReference type="STRING" id="1798392.A3A79_02460"/>
<proteinExistence type="predicted"/>
<feature type="domain" description="TNase-like" evidence="2">
    <location>
        <begin position="53"/>
        <end position="193"/>
    </location>
</feature>
<dbReference type="Gene3D" id="2.40.50.90">
    <property type="match status" value="1"/>
</dbReference>
<dbReference type="Proteomes" id="UP000178759">
    <property type="component" value="Unassembled WGS sequence"/>
</dbReference>
<dbReference type="GO" id="GO:0004518">
    <property type="term" value="F:nuclease activity"/>
    <property type="evidence" value="ECO:0007669"/>
    <property type="project" value="InterPro"/>
</dbReference>
<keyword evidence="1" id="KW-0472">Membrane</keyword>
<comment type="caution">
    <text evidence="3">The sequence shown here is derived from an EMBL/GenBank/DDBJ whole genome shotgun (WGS) entry which is preliminary data.</text>
</comment>
<keyword evidence="1" id="KW-0812">Transmembrane</keyword>
<dbReference type="PROSITE" id="PS01284">
    <property type="entry name" value="TNASE_2"/>
    <property type="match status" value="1"/>
</dbReference>